<organism evidence="1 2">
    <name type="scientific">Clonostachys rosea f. rosea IK726</name>
    <dbReference type="NCBI Taxonomy" id="1349383"/>
    <lineage>
        <taxon>Eukaryota</taxon>
        <taxon>Fungi</taxon>
        <taxon>Dikarya</taxon>
        <taxon>Ascomycota</taxon>
        <taxon>Pezizomycotina</taxon>
        <taxon>Sordariomycetes</taxon>
        <taxon>Hypocreomycetidae</taxon>
        <taxon>Hypocreales</taxon>
        <taxon>Bionectriaceae</taxon>
        <taxon>Clonostachys</taxon>
    </lineage>
</organism>
<dbReference type="Proteomes" id="UP000836387">
    <property type="component" value="Unassembled WGS sequence"/>
</dbReference>
<sequence>MSSVAESLGGNIQGEPVVVSFGDDRLDVFAQRTDNTILHKWRDDDGVPWKPSTGWSSLGDPVGSDGPCAVAWGNDSLHVFARGTDNDVWYKWGNGREWNPPLGKWKKLGKSIVGRPTVVAWSENRLDIFAQGTDRSCWHRAWDGQRWQNWESLGGLIVGEPSAVSWGPNRLDVFVCGVDNAVHHKAWDGTQWHPSQTGWVRLGGQITGVPSAVSWAPNRLDIFVLGIDKVTVYHKWWGGKWSNFTAIGGNALTGPRAVAARDNLLDIVIQGHDRSVCHKSWNGASWVPTSGWRSFGGIVDGTPVLSPLGSLRLEVFGRGTNGDLLRWA</sequence>
<evidence type="ECO:0000313" key="2">
    <source>
        <dbReference type="Proteomes" id="UP000836387"/>
    </source>
</evidence>
<evidence type="ECO:0000313" key="1">
    <source>
        <dbReference type="EMBL" id="CAG9952129.1"/>
    </source>
</evidence>
<reference evidence="1" key="2">
    <citation type="submission" date="2021-10" db="EMBL/GenBank/DDBJ databases">
        <authorList>
            <person name="Piombo E."/>
        </authorList>
    </citation>
    <scope>NUCLEOTIDE SEQUENCE</scope>
</reference>
<name>A0ACA9UHI3_BIOOC</name>
<accession>A0ACA9UHI3</accession>
<protein>
    <submittedName>
        <fullName evidence="1">Uncharacterized protein</fullName>
    </submittedName>
</protein>
<comment type="caution">
    <text evidence="1">The sequence shown here is derived from an EMBL/GenBank/DDBJ whole genome shotgun (WGS) entry which is preliminary data.</text>
</comment>
<reference evidence="1" key="1">
    <citation type="submission" date="2020-04" db="EMBL/GenBank/DDBJ databases">
        <authorList>
            <person name="Broberg M."/>
        </authorList>
    </citation>
    <scope>NUCLEOTIDE SEQUENCE</scope>
</reference>
<dbReference type="EMBL" id="CADEHS020000471">
    <property type="protein sequence ID" value="CAG9952129.1"/>
    <property type="molecule type" value="Genomic_DNA"/>
</dbReference>
<gene>
    <name evidence="1" type="ORF">CRV2_00019148</name>
</gene>
<keyword evidence="2" id="KW-1185">Reference proteome</keyword>
<proteinExistence type="predicted"/>